<accession>A0A5B8LIA6</accession>
<protein>
    <recommendedName>
        <fullName evidence="5">Ribosome modulation factor</fullName>
    </recommendedName>
</protein>
<dbReference type="Gene3D" id="1.10.10.620">
    <property type="entry name" value="ribosome modulation factor like domain"/>
    <property type="match status" value="1"/>
</dbReference>
<dbReference type="InterPro" id="IPR023200">
    <property type="entry name" value="RMF_sf"/>
</dbReference>
<dbReference type="KEGG" id="spai:FPZ24_07455"/>
<keyword evidence="4" id="KW-1185">Reference proteome</keyword>
<organism evidence="3 4">
    <name type="scientific">Sphingomonas panacisoli</name>
    <dbReference type="NCBI Taxonomy" id="1813879"/>
    <lineage>
        <taxon>Bacteria</taxon>
        <taxon>Pseudomonadati</taxon>
        <taxon>Pseudomonadota</taxon>
        <taxon>Alphaproteobacteria</taxon>
        <taxon>Sphingomonadales</taxon>
        <taxon>Sphingomonadaceae</taxon>
        <taxon>Sphingomonas</taxon>
    </lineage>
</organism>
<evidence type="ECO:0000256" key="1">
    <source>
        <dbReference type="ARBA" id="ARBA00022490"/>
    </source>
</evidence>
<reference evidence="3 4" key="1">
    <citation type="submission" date="2019-07" db="EMBL/GenBank/DDBJ databases">
        <title>Full genome sequence of Sphingomonas sp. 4R-6-7(HKS19).</title>
        <authorList>
            <person name="Im W.-T."/>
        </authorList>
    </citation>
    <scope>NUCLEOTIDE SEQUENCE [LARGE SCALE GENOMIC DNA]</scope>
    <source>
        <strain evidence="3 4">HKS19</strain>
    </source>
</reference>
<dbReference type="EMBL" id="CP042306">
    <property type="protein sequence ID" value="QDZ07334.1"/>
    <property type="molecule type" value="Genomic_DNA"/>
</dbReference>
<evidence type="ECO:0000256" key="2">
    <source>
        <dbReference type="ARBA" id="ARBA00022845"/>
    </source>
</evidence>
<sequence length="63" mass="6977">MALYGGQKYGDYMANPQEKAWSDGYTVGKKGKPQTMNPFKKGGFMTAWQEGWQAGVKAREAAQ</sequence>
<name>A0A5B8LIA6_9SPHN</name>
<evidence type="ECO:0000313" key="3">
    <source>
        <dbReference type="EMBL" id="QDZ07334.1"/>
    </source>
</evidence>
<dbReference type="Proteomes" id="UP000315673">
    <property type="component" value="Chromosome"/>
</dbReference>
<proteinExistence type="predicted"/>
<dbReference type="GO" id="GO:0006417">
    <property type="term" value="P:regulation of translation"/>
    <property type="evidence" value="ECO:0007669"/>
    <property type="project" value="UniProtKB-KW"/>
</dbReference>
<dbReference type="RefSeq" id="WP_146570672.1">
    <property type="nucleotide sequence ID" value="NZ_CP042306.1"/>
</dbReference>
<evidence type="ECO:0000313" key="4">
    <source>
        <dbReference type="Proteomes" id="UP000315673"/>
    </source>
</evidence>
<dbReference type="OrthoDB" id="7574483at2"/>
<keyword evidence="1" id="KW-0963">Cytoplasm</keyword>
<dbReference type="AlphaFoldDB" id="A0A5B8LIA6"/>
<keyword evidence="2" id="KW-0810">Translation regulation</keyword>
<evidence type="ECO:0008006" key="5">
    <source>
        <dbReference type="Google" id="ProtNLM"/>
    </source>
</evidence>
<dbReference type="InterPro" id="IPR007040">
    <property type="entry name" value="Ribosome_modulation_factor"/>
</dbReference>
<dbReference type="Pfam" id="PF04957">
    <property type="entry name" value="RMF"/>
    <property type="match status" value="1"/>
</dbReference>
<gene>
    <name evidence="3" type="ORF">FPZ24_07455</name>
</gene>